<dbReference type="EMBL" id="GBXM01105526">
    <property type="protein sequence ID" value="JAH03051.1"/>
    <property type="molecule type" value="Transcribed_RNA"/>
</dbReference>
<sequence>MSTSSSVSISDSSWCILWYTFCSLSSTTKDSEGVASPLKMKLRSPRWHFMSVKSMRVVSSLMLMPCL</sequence>
<accession>A0A0E9PEJ5</accession>
<proteinExistence type="predicted"/>
<reference evidence="1" key="2">
    <citation type="journal article" date="2015" name="Fish Shellfish Immunol.">
        <title>Early steps in the European eel (Anguilla anguilla)-Vibrio vulnificus interaction in the gills: Role of the RtxA13 toxin.</title>
        <authorList>
            <person name="Callol A."/>
            <person name="Pajuelo D."/>
            <person name="Ebbesson L."/>
            <person name="Teles M."/>
            <person name="MacKenzie S."/>
            <person name="Amaro C."/>
        </authorList>
    </citation>
    <scope>NUCLEOTIDE SEQUENCE</scope>
</reference>
<protein>
    <submittedName>
        <fullName evidence="1">Uncharacterized protein</fullName>
    </submittedName>
</protein>
<name>A0A0E9PEJ5_ANGAN</name>
<dbReference type="AlphaFoldDB" id="A0A0E9PEJ5"/>
<organism evidence="1">
    <name type="scientific">Anguilla anguilla</name>
    <name type="common">European freshwater eel</name>
    <name type="synonym">Muraena anguilla</name>
    <dbReference type="NCBI Taxonomy" id="7936"/>
    <lineage>
        <taxon>Eukaryota</taxon>
        <taxon>Metazoa</taxon>
        <taxon>Chordata</taxon>
        <taxon>Craniata</taxon>
        <taxon>Vertebrata</taxon>
        <taxon>Euteleostomi</taxon>
        <taxon>Actinopterygii</taxon>
        <taxon>Neopterygii</taxon>
        <taxon>Teleostei</taxon>
        <taxon>Anguilliformes</taxon>
        <taxon>Anguillidae</taxon>
        <taxon>Anguilla</taxon>
    </lineage>
</organism>
<evidence type="ECO:0000313" key="1">
    <source>
        <dbReference type="EMBL" id="JAH03051.1"/>
    </source>
</evidence>
<reference evidence="1" key="1">
    <citation type="submission" date="2014-11" db="EMBL/GenBank/DDBJ databases">
        <authorList>
            <person name="Amaro Gonzalez C."/>
        </authorList>
    </citation>
    <scope>NUCLEOTIDE SEQUENCE</scope>
</reference>